<evidence type="ECO:0000313" key="2">
    <source>
        <dbReference type="EMBL" id="HHM68075.1"/>
    </source>
</evidence>
<evidence type="ECO:0000259" key="1">
    <source>
        <dbReference type="Pfam" id="PF12705"/>
    </source>
</evidence>
<dbReference type="Gene3D" id="3.90.320.10">
    <property type="match status" value="1"/>
</dbReference>
<accession>A0A7C5VJP3</accession>
<protein>
    <recommendedName>
        <fullName evidence="1">PD-(D/E)XK endonuclease-like domain-containing protein</fullName>
    </recommendedName>
</protein>
<dbReference type="Pfam" id="PF12705">
    <property type="entry name" value="PDDEXK_1"/>
    <property type="match status" value="1"/>
</dbReference>
<dbReference type="EMBL" id="DRXE01000193">
    <property type="protein sequence ID" value="HHM68075.1"/>
    <property type="molecule type" value="Genomic_DNA"/>
</dbReference>
<gene>
    <name evidence="2" type="ORF">ENM28_05090</name>
</gene>
<dbReference type="InterPro" id="IPR011604">
    <property type="entry name" value="PDDEXK-like_dom_sf"/>
</dbReference>
<sequence>MEVVARRGNLGVGLEGTRAFLLEGSRVVKELVGVSQVLEVVARPRVVQWAVDLALDLVAQGASPEEARQAHAAVKRKASLTGQNLHRFVEAFLRGEAPSLPEGEEGKKAAAFAAWWREQRARVVALEEVVAHPAKGFYGRLDLLAEMGSRLILVDVKATSGFRPQGEIQLGGYALALEAWWGVRPEEGLLLRVKGEGVEARRVDLEAAREAFAAALTLYRFLEARRSTPQEVLR</sequence>
<proteinExistence type="predicted"/>
<comment type="caution">
    <text evidence="2">The sequence shown here is derived from an EMBL/GenBank/DDBJ whole genome shotgun (WGS) entry which is preliminary data.</text>
</comment>
<reference evidence="2" key="1">
    <citation type="journal article" date="2020" name="mSystems">
        <title>Genome- and Community-Level Interaction Insights into Carbon Utilization and Element Cycling Functions of Hydrothermarchaeota in Hydrothermal Sediment.</title>
        <authorList>
            <person name="Zhou Z."/>
            <person name="Liu Y."/>
            <person name="Xu W."/>
            <person name="Pan J."/>
            <person name="Luo Z.H."/>
            <person name="Li M."/>
        </authorList>
    </citation>
    <scope>NUCLEOTIDE SEQUENCE [LARGE SCALE GENOMIC DNA]</scope>
    <source>
        <strain evidence="2">SpSt-1071</strain>
    </source>
</reference>
<dbReference type="InterPro" id="IPR038726">
    <property type="entry name" value="PDDEXK_AddAB-type"/>
</dbReference>
<name>A0A7C5VJP3_9DEIN</name>
<feature type="domain" description="PD-(D/E)XK endonuclease-like" evidence="1">
    <location>
        <begin position="84"/>
        <end position="210"/>
    </location>
</feature>
<organism evidence="2">
    <name type="scientific">Thermus caliditerrae</name>
    <dbReference type="NCBI Taxonomy" id="1330700"/>
    <lineage>
        <taxon>Bacteria</taxon>
        <taxon>Thermotogati</taxon>
        <taxon>Deinococcota</taxon>
        <taxon>Deinococci</taxon>
        <taxon>Thermales</taxon>
        <taxon>Thermaceae</taxon>
        <taxon>Thermus</taxon>
    </lineage>
</organism>
<dbReference type="AlphaFoldDB" id="A0A7C5VJP3"/>